<dbReference type="Proteomes" id="UP000244803">
    <property type="component" value="Chromosome 2"/>
</dbReference>
<sequence length="235" mass="27278">MIVKYNNRIICNLNYVFDNLNKIHFSSFNTTSLNDHCSSSDSNPSESPEDLSNNFKFNNIKLVEYTFNWGVGNKYIERSGNRLDSPCSIQFFRIRPTHKKKVTTVTIPSNYFDVTDKFENCKLVFDEVNEQWEVLWLEYNKLNGKPFPVKKHGIQASKHQAIEFAKEINDKLNNSDGNNYYKHSNEDKNIYFDNVLQCWVGLGRAGSRPIARAYSADYHGFETSKDLSKKLKNSN</sequence>
<protein>
    <submittedName>
        <fullName evidence="1">Uncharacterized protein</fullName>
    </submittedName>
</protein>
<dbReference type="Gene3D" id="1.20.5.2050">
    <property type="match status" value="1"/>
</dbReference>
<dbReference type="OrthoDB" id="361126at2759"/>
<dbReference type="EMBL" id="CP056068">
    <property type="protein sequence ID" value="UKJ90434.2"/>
    <property type="molecule type" value="Genomic_DNA"/>
</dbReference>
<name>A0A976MA17_THEOR</name>
<evidence type="ECO:0000313" key="2">
    <source>
        <dbReference type="Proteomes" id="UP000244803"/>
    </source>
</evidence>
<evidence type="ECO:0000313" key="1">
    <source>
        <dbReference type="EMBL" id="UKJ90434.2"/>
    </source>
</evidence>
<organism evidence="1 2">
    <name type="scientific">Theileria orientalis</name>
    <dbReference type="NCBI Taxonomy" id="68886"/>
    <lineage>
        <taxon>Eukaryota</taxon>
        <taxon>Sar</taxon>
        <taxon>Alveolata</taxon>
        <taxon>Apicomplexa</taxon>
        <taxon>Aconoidasida</taxon>
        <taxon>Piroplasmida</taxon>
        <taxon>Theileriidae</taxon>
        <taxon>Theileria</taxon>
    </lineage>
</organism>
<reference evidence="1" key="1">
    <citation type="submission" date="2022-07" db="EMBL/GenBank/DDBJ databases">
        <title>Evaluation of T. orientalis genome assembly methods using nanopore sequencing and analysis of variation between genomes.</title>
        <authorList>
            <person name="Yam J."/>
            <person name="Micallef M.L."/>
            <person name="Liu M."/>
            <person name="Djordjevic S.P."/>
            <person name="Bogema D.R."/>
            <person name="Jenkins C."/>
        </authorList>
    </citation>
    <scope>NUCLEOTIDE SEQUENCE</scope>
    <source>
        <strain evidence="1">Fish Creek</strain>
    </source>
</reference>
<dbReference type="AlphaFoldDB" id="A0A976MA17"/>
<accession>A0A976MA17</accession>
<proteinExistence type="predicted"/>
<gene>
    <name evidence="1" type="ORF">MACJ_001367</name>
</gene>